<keyword evidence="1" id="KW-0812">Transmembrane</keyword>
<organism evidence="2 3">
    <name type="scientific">Lederbergia citrisecunda</name>
    <dbReference type="NCBI Taxonomy" id="2833583"/>
    <lineage>
        <taxon>Bacteria</taxon>
        <taxon>Bacillati</taxon>
        <taxon>Bacillota</taxon>
        <taxon>Bacilli</taxon>
        <taxon>Bacillales</taxon>
        <taxon>Bacillaceae</taxon>
        <taxon>Lederbergia</taxon>
    </lineage>
</organism>
<name>A0A942YLB7_9BACI</name>
<feature type="transmembrane region" description="Helical" evidence="1">
    <location>
        <begin position="21"/>
        <end position="42"/>
    </location>
</feature>
<evidence type="ECO:0000313" key="2">
    <source>
        <dbReference type="EMBL" id="MBS4200179.1"/>
    </source>
</evidence>
<keyword evidence="3" id="KW-1185">Reference proteome</keyword>
<dbReference type="NCBIfam" id="TIGR02832">
    <property type="entry name" value="spo_yunB"/>
    <property type="match status" value="1"/>
</dbReference>
<accession>A0A942YLB7</accession>
<keyword evidence="1" id="KW-1133">Transmembrane helix</keyword>
<dbReference type="AlphaFoldDB" id="A0A942YLB7"/>
<reference evidence="2 3" key="1">
    <citation type="submission" date="2021-05" db="EMBL/GenBank/DDBJ databases">
        <title>Novel Bacillus species.</title>
        <authorList>
            <person name="Liu G."/>
        </authorList>
    </citation>
    <scope>NUCLEOTIDE SEQUENCE [LARGE SCALE GENOMIC DNA]</scope>
    <source>
        <strain evidence="2 3">FJAT-49732</strain>
    </source>
</reference>
<dbReference type="InterPro" id="IPR014197">
    <property type="entry name" value="Sporulation_prot_YunB"/>
</dbReference>
<dbReference type="RefSeq" id="WP_213110781.1">
    <property type="nucleotide sequence ID" value="NZ_JAGYPJ010000001.1"/>
</dbReference>
<dbReference type="PIRSF" id="PIRSF021383">
    <property type="entry name" value="YunB"/>
    <property type="match status" value="1"/>
</dbReference>
<gene>
    <name evidence="2" type="primary">yunB</name>
    <name evidence="2" type="ORF">KHA93_11110</name>
</gene>
<comment type="caution">
    <text evidence="2">The sequence shown here is derived from an EMBL/GenBank/DDBJ whole genome shotgun (WGS) entry which is preliminary data.</text>
</comment>
<dbReference type="Proteomes" id="UP000682713">
    <property type="component" value="Unassembled WGS sequence"/>
</dbReference>
<evidence type="ECO:0000313" key="3">
    <source>
        <dbReference type="Proteomes" id="UP000682713"/>
    </source>
</evidence>
<proteinExistence type="predicted"/>
<evidence type="ECO:0000256" key="1">
    <source>
        <dbReference type="SAM" id="Phobius"/>
    </source>
</evidence>
<sequence>MAVFRVRKIRRGPLPFRYVMLLSFMFFIFSTALGLWIVNIGIKPTLITYAESQTNKIAPMVISKAVEEILPNVKDINDIAEILPSGAVKYKTDIINQTQADLSRAIQKNLKQAEKGNLEALQAETGIQIDYGKSSEGEGIVYSFPLGQATKNALLGNLGPRIPIRFTAVGSVRSSVESKVEQYPINNIFVTVFIPIEVSVQIIIPFGTEKTIVKQEVPLAIGLFPLDVPDFYNGNGTTNPSIQFPTNPN</sequence>
<keyword evidence="1" id="KW-0472">Membrane</keyword>
<dbReference type="EMBL" id="JAGYPJ010000001">
    <property type="protein sequence ID" value="MBS4200179.1"/>
    <property type="molecule type" value="Genomic_DNA"/>
</dbReference>
<protein>
    <submittedName>
        <fullName evidence="2">Sporulation protein YunB</fullName>
    </submittedName>
</protein>
<dbReference type="Pfam" id="PF09560">
    <property type="entry name" value="Spore_YunB"/>
    <property type="match status" value="1"/>
</dbReference>